<feature type="domain" description="Glycosyltransferase 2-like" evidence="1">
    <location>
        <begin position="8"/>
        <end position="122"/>
    </location>
</feature>
<dbReference type="PANTHER" id="PTHR22916:SF3">
    <property type="entry name" value="UDP-GLCNAC:BETAGAL BETA-1,3-N-ACETYLGLUCOSAMINYLTRANSFERASE-LIKE PROTEIN 1"/>
    <property type="match status" value="1"/>
</dbReference>
<dbReference type="Pfam" id="PF00535">
    <property type="entry name" value="Glycos_transf_2"/>
    <property type="match status" value="1"/>
</dbReference>
<dbReference type="EMBL" id="CP018155">
    <property type="protein sequence ID" value="APG64698.1"/>
    <property type="molecule type" value="Genomic_DNA"/>
</dbReference>
<evidence type="ECO:0000313" key="2">
    <source>
        <dbReference type="EMBL" id="APG64698.1"/>
    </source>
</evidence>
<accession>A0A1L3JHV1</accession>
<dbReference type="STRING" id="1850252.LPB136_04685"/>
<reference evidence="2 3" key="1">
    <citation type="submission" date="2016-11" db="EMBL/GenBank/DDBJ databases">
        <title>Tenacibaculum sp. LPB0136, isolated from marine environment.</title>
        <authorList>
            <person name="Kim E."/>
            <person name="Yi H."/>
        </authorList>
    </citation>
    <scope>NUCLEOTIDE SEQUENCE [LARGE SCALE GENOMIC DNA]</scope>
    <source>
        <strain evidence="2 3">LPB0136</strain>
    </source>
</reference>
<evidence type="ECO:0000313" key="3">
    <source>
        <dbReference type="Proteomes" id="UP000181898"/>
    </source>
</evidence>
<dbReference type="Proteomes" id="UP000181898">
    <property type="component" value="Chromosome"/>
</dbReference>
<dbReference type="Gene3D" id="3.90.550.10">
    <property type="entry name" value="Spore Coat Polysaccharide Biosynthesis Protein SpsA, Chain A"/>
    <property type="match status" value="1"/>
</dbReference>
<organism evidence="2 3">
    <name type="scientific">Tenacibaculum todarodis</name>
    <dbReference type="NCBI Taxonomy" id="1850252"/>
    <lineage>
        <taxon>Bacteria</taxon>
        <taxon>Pseudomonadati</taxon>
        <taxon>Bacteroidota</taxon>
        <taxon>Flavobacteriia</taxon>
        <taxon>Flavobacteriales</taxon>
        <taxon>Flavobacteriaceae</taxon>
        <taxon>Tenacibaculum</taxon>
    </lineage>
</organism>
<dbReference type="OrthoDB" id="9815829at2"/>
<gene>
    <name evidence="2" type="ORF">LPB136_04685</name>
</gene>
<keyword evidence="3" id="KW-1185">Reference proteome</keyword>
<evidence type="ECO:0000259" key="1">
    <source>
        <dbReference type="Pfam" id="PF00535"/>
    </source>
</evidence>
<dbReference type="RefSeq" id="WP_072555022.1">
    <property type="nucleotide sequence ID" value="NZ_CP018155.1"/>
</dbReference>
<dbReference type="SUPFAM" id="SSF53448">
    <property type="entry name" value="Nucleotide-diphospho-sugar transferases"/>
    <property type="match status" value="1"/>
</dbReference>
<dbReference type="KEGG" id="ten:LPB136_04685"/>
<name>A0A1L3JHV1_9FLAO</name>
<protein>
    <recommendedName>
        <fullName evidence="1">Glycosyltransferase 2-like domain-containing protein</fullName>
    </recommendedName>
</protein>
<dbReference type="GO" id="GO:0016758">
    <property type="term" value="F:hexosyltransferase activity"/>
    <property type="evidence" value="ECO:0007669"/>
    <property type="project" value="UniProtKB-ARBA"/>
</dbReference>
<proteinExistence type="predicted"/>
<dbReference type="AlphaFoldDB" id="A0A1L3JHV1"/>
<dbReference type="InterPro" id="IPR029044">
    <property type="entry name" value="Nucleotide-diphossugar_trans"/>
</dbReference>
<dbReference type="CDD" id="cd00761">
    <property type="entry name" value="Glyco_tranf_GTA_type"/>
    <property type="match status" value="1"/>
</dbReference>
<dbReference type="PANTHER" id="PTHR22916">
    <property type="entry name" value="GLYCOSYLTRANSFERASE"/>
    <property type="match status" value="1"/>
</dbReference>
<dbReference type="InterPro" id="IPR001173">
    <property type="entry name" value="Glyco_trans_2-like"/>
</dbReference>
<sequence length="311" mass="36587">MKSNPLVSILIPIYNRVYLIEETLDSVISQSYTNWECILVDDGSTDGTIDLLEKYQKKDDRIKIYKRPSNLIKGANSCRNYGFSVAKGDYINWFDSDDIMYHKFLELKVNCFLKNKNINCVISKTEFFKDLITNIIGQEKRTVNSSNLLEDFVQLKCSWYVCDPMWSKAYLNNKTLMSEKLLKGQDRDFHIRMLMKSDIRICFLDDFLVGYRQHSDTISNNFSKDVALSIHNVLKQRIIKLKEYGVSVNTLMFVYIELYKNYRSLRTNELDILKFVFNNPLKHKLYFIWLIKFITASISYKFIGKGDSLLK</sequence>